<dbReference type="Proteomes" id="UP000788993">
    <property type="component" value="Unassembled WGS sequence"/>
</dbReference>
<proteinExistence type="predicted"/>
<comment type="caution">
    <text evidence="1">The sequence shown here is derived from an EMBL/GenBank/DDBJ whole genome shotgun (WGS) entry which is preliminary data.</text>
</comment>
<evidence type="ECO:0000313" key="2">
    <source>
        <dbReference type="Proteomes" id="UP000788993"/>
    </source>
</evidence>
<keyword evidence="2" id="KW-1185">Reference proteome</keyword>
<dbReference type="EMBL" id="JAEUBD010001178">
    <property type="protein sequence ID" value="KAH3665279.1"/>
    <property type="molecule type" value="Genomic_DNA"/>
</dbReference>
<reference evidence="1" key="2">
    <citation type="submission" date="2021-01" db="EMBL/GenBank/DDBJ databases">
        <authorList>
            <person name="Schikora-Tamarit M.A."/>
        </authorList>
    </citation>
    <scope>NUCLEOTIDE SEQUENCE</scope>
    <source>
        <strain evidence="1">NCAIM Y.01608</strain>
    </source>
</reference>
<name>A0A9P8P5Y3_9ASCO</name>
<sequence length="154" mass="16792">MDSSLLSSSKKVVNSDSLVIGSYGFDAGAAKSELFPRLRIVAGRLETRSLRCSFTWLPGWNCLICSVDGRLTSTGSTKLAYLMRMTAAVRRSKMSRHCTAASHLPESPESTMLQYMAAVCSSSTEMRCLASSQLKMAYKNEDPAINRLCVAAHV</sequence>
<dbReference type="AlphaFoldDB" id="A0A9P8P5Y3"/>
<organism evidence="1 2">
    <name type="scientific">Ogataea polymorpha</name>
    <dbReference type="NCBI Taxonomy" id="460523"/>
    <lineage>
        <taxon>Eukaryota</taxon>
        <taxon>Fungi</taxon>
        <taxon>Dikarya</taxon>
        <taxon>Ascomycota</taxon>
        <taxon>Saccharomycotina</taxon>
        <taxon>Pichiomycetes</taxon>
        <taxon>Pichiales</taxon>
        <taxon>Pichiaceae</taxon>
        <taxon>Ogataea</taxon>
    </lineage>
</organism>
<gene>
    <name evidence="1" type="ORF">OGATHE_004094</name>
</gene>
<evidence type="ECO:0000313" key="1">
    <source>
        <dbReference type="EMBL" id="KAH3665279.1"/>
    </source>
</evidence>
<accession>A0A9P8P5Y3</accession>
<protein>
    <submittedName>
        <fullName evidence="1">Uncharacterized protein</fullName>
    </submittedName>
</protein>
<reference evidence="1" key="1">
    <citation type="journal article" date="2021" name="Open Biol.">
        <title>Shared evolutionary footprints suggest mitochondrial oxidative damage underlies multiple complex I losses in fungi.</title>
        <authorList>
            <person name="Schikora-Tamarit M.A."/>
            <person name="Marcet-Houben M."/>
            <person name="Nosek J."/>
            <person name="Gabaldon T."/>
        </authorList>
    </citation>
    <scope>NUCLEOTIDE SEQUENCE</scope>
    <source>
        <strain evidence="1">NCAIM Y.01608</strain>
    </source>
</reference>